<organism evidence="2 3">
    <name type="scientific">Salix dunnii</name>
    <dbReference type="NCBI Taxonomy" id="1413687"/>
    <lineage>
        <taxon>Eukaryota</taxon>
        <taxon>Viridiplantae</taxon>
        <taxon>Streptophyta</taxon>
        <taxon>Embryophyta</taxon>
        <taxon>Tracheophyta</taxon>
        <taxon>Spermatophyta</taxon>
        <taxon>Magnoliopsida</taxon>
        <taxon>eudicotyledons</taxon>
        <taxon>Gunneridae</taxon>
        <taxon>Pentapetalae</taxon>
        <taxon>rosids</taxon>
        <taxon>fabids</taxon>
        <taxon>Malpighiales</taxon>
        <taxon>Salicaceae</taxon>
        <taxon>Saliceae</taxon>
        <taxon>Salix</taxon>
    </lineage>
</organism>
<comment type="caution">
    <text evidence="2">The sequence shown here is derived from an EMBL/GenBank/DDBJ whole genome shotgun (WGS) entry which is preliminary data.</text>
</comment>
<keyword evidence="1" id="KW-0175">Coiled coil</keyword>
<sequence>MVLFICSTLLQAYTTELELKVAMLVEENAKLRKQQERVSTVEEEFLGSSSCSATKKAHPLSNLNSSILRKPKNTKPSLRKNINLRALDEKFKFYETSKKRNKGNRYLILGHMGDYAQCLATSKDDEKYNSLDHQIFS</sequence>
<dbReference type="OrthoDB" id="1751512at2759"/>
<proteinExistence type="predicted"/>
<evidence type="ECO:0000313" key="3">
    <source>
        <dbReference type="Proteomes" id="UP000657918"/>
    </source>
</evidence>
<feature type="coiled-coil region" evidence="1">
    <location>
        <begin position="14"/>
        <end position="44"/>
    </location>
</feature>
<dbReference type="AlphaFoldDB" id="A0A835TI30"/>
<accession>A0A835TI30</accession>
<protein>
    <submittedName>
        <fullName evidence="2">Uncharacterized protein</fullName>
    </submittedName>
</protein>
<name>A0A835TI30_9ROSI</name>
<gene>
    <name evidence="2" type="ORF">SADUNF_Sadunf02G0015300</name>
</gene>
<keyword evidence="3" id="KW-1185">Reference proteome</keyword>
<reference evidence="2 3" key="1">
    <citation type="submission" date="2020-10" db="EMBL/GenBank/DDBJ databases">
        <title>Plant Genome Project.</title>
        <authorList>
            <person name="Zhang R.-G."/>
        </authorList>
    </citation>
    <scope>NUCLEOTIDE SEQUENCE [LARGE SCALE GENOMIC DNA]</scope>
    <source>
        <strain evidence="2">FAFU-HL-1</strain>
        <tissue evidence="2">Leaf</tissue>
    </source>
</reference>
<dbReference type="EMBL" id="JADGMS010000002">
    <property type="protein sequence ID" value="KAF9686688.1"/>
    <property type="molecule type" value="Genomic_DNA"/>
</dbReference>
<evidence type="ECO:0000313" key="2">
    <source>
        <dbReference type="EMBL" id="KAF9686688.1"/>
    </source>
</evidence>
<dbReference type="Proteomes" id="UP000657918">
    <property type="component" value="Unassembled WGS sequence"/>
</dbReference>
<evidence type="ECO:0000256" key="1">
    <source>
        <dbReference type="SAM" id="Coils"/>
    </source>
</evidence>